<feature type="region of interest" description="Disordered" evidence="1">
    <location>
        <begin position="184"/>
        <end position="226"/>
    </location>
</feature>
<proteinExistence type="predicted"/>
<gene>
    <name evidence="2" type="ORF">BQ4739_LOCUS18336</name>
</gene>
<name>A0A383WMP0_TETOB</name>
<reference evidence="2 3" key="1">
    <citation type="submission" date="2016-10" db="EMBL/GenBank/DDBJ databases">
        <authorList>
            <person name="Cai Z."/>
        </authorList>
    </citation>
    <scope>NUCLEOTIDE SEQUENCE [LARGE SCALE GENOMIC DNA]</scope>
</reference>
<evidence type="ECO:0000313" key="3">
    <source>
        <dbReference type="Proteomes" id="UP000256970"/>
    </source>
</evidence>
<evidence type="ECO:0000256" key="1">
    <source>
        <dbReference type="SAM" id="MobiDB-lite"/>
    </source>
</evidence>
<sequence>MKLQPEPALAAALCTVQRLRSSAGAVELYTHMRAAAVAQALTAAQALMYVRASGAEAASEQLAAAAQAWASSDVQQLQLAYLAGGAQHMHAAAQSRASLALQGCRPRDRAMRQQLEGLLAVPRLHEQLLDDLGMPLEDGQRQQHLEVEGAALDAIFSWVSAVVDEKGVFQGSAPQRVATEAAANTLKDKQGSSSSSRVVGSGEPSSSSSSSSSNVGTTSGSSSRSPFGAHSPAALLVMIELQLLQADDAAQAARAVKLLLATLMRCRMQFMQQPAVLRRC</sequence>
<feature type="compositionally biased region" description="Low complexity" evidence="1">
    <location>
        <begin position="191"/>
        <end position="226"/>
    </location>
</feature>
<keyword evidence="3" id="KW-1185">Reference proteome</keyword>
<evidence type="ECO:0000313" key="2">
    <source>
        <dbReference type="EMBL" id="SZX78006.1"/>
    </source>
</evidence>
<accession>A0A383WMP0</accession>
<dbReference type="EMBL" id="FNXT01001300">
    <property type="protein sequence ID" value="SZX78006.1"/>
    <property type="molecule type" value="Genomic_DNA"/>
</dbReference>
<dbReference type="AlphaFoldDB" id="A0A383WMP0"/>
<organism evidence="2 3">
    <name type="scientific">Tetradesmus obliquus</name>
    <name type="common">Green alga</name>
    <name type="synonym">Acutodesmus obliquus</name>
    <dbReference type="NCBI Taxonomy" id="3088"/>
    <lineage>
        <taxon>Eukaryota</taxon>
        <taxon>Viridiplantae</taxon>
        <taxon>Chlorophyta</taxon>
        <taxon>core chlorophytes</taxon>
        <taxon>Chlorophyceae</taxon>
        <taxon>CS clade</taxon>
        <taxon>Sphaeropleales</taxon>
        <taxon>Scenedesmaceae</taxon>
        <taxon>Tetradesmus</taxon>
    </lineage>
</organism>
<protein>
    <submittedName>
        <fullName evidence="2">Uncharacterized protein</fullName>
    </submittedName>
</protein>
<dbReference type="Proteomes" id="UP000256970">
    <property type="component" value="Unassembled WGS sequence"/>
</dbReference>